<evidence type="ECO:0000313" key="3">
    <source>
        <dbReference type="Proteomes" id="UP000001510"/>
    </source>
</evidence>
<dbReference type="KEGG" id="mar:MAE_22750"/>
<feature type="region of interest" description="Disordered" evidence="1">
    <location>
        <begin position="35"/>
        <end position="54"/>
    </location>
</feature>
<reference evidence="2 3" key="1">
    <citation type="journal article" date="2007" name="DNA Res.">
        <title>Complete genomic structure of the bloom-forming toxic cyanobacterium Microcystis aeruginosa NIES-843.</title>
        <authorList>
            <person name="Kaneko T."/>
            <person name="Nakajima N."/>
            <person name="Okamoto S."/>
            <person name="Suzuki I."/>
            <person name="Tanabe Y."/>
            <person name="Tamaoki M."/>
            <person name="Nakamura Y."/>
            <person name="Kasai F."/>
            <person name="Watanabe A."/>
            <person name="Kawashima K."/>
            <person name="Kishida Y."/>
            <person name="Ono A."/>
            <person name="Shimizu Y."/>
            <person name="Takahashi C."/>
            <person name="Minami C."/>
            <person name="Fujishiro T."/>
            <person name="Kohara M."/>
            <person name="Katoh M."/>
            <person name="Nakazaki N."/>
            <person name="Nakayama S."/>
            <person name="Yamada M."/>
            <person name="Tabata S."/>
            <person name="Watanabe M.M."/>
        </authorList>
    </citation>
    <scope>NUCLEOTIDE SEQUENCE [LARGE SCALE GENOMIC DNA]</scope>
    <source>
        <strain evidence="3">NIES-843 / IAM M-247</strain>
    </source>
</reference>
<dbReference type="STRING" id="449447.MAE_22750"/>
<sequence>MYAIKNSGQGKQPLKKPSHRRMNAPFGSRRELFSNAELRAARSKTTSVRLPTKL</sequence>
<dbReference type="PaxDb" id="449447-MAE_22750"/>
<evidence type="ECO:0000256" key="1">
    <source>
        <dbReference type="SAM" id="MobiDB-lite"/>
    </source>
</evidence>
<organism evidence="2 3">
    <name type="scientific">Microcystis aeruginosa (strain NIES-843 / IAM M-2473)</name>
    <dbReference type="NCBI Taxonomy" id="449447"/>
    <lineage>
        <taxon>Bacteria</taxon>
        <taxon>Bacillati</taxon>
        <taxon>Cyanobacteriota</taxon>
        <taxon>Cyanophyceae</taxon>
        <taxon>Oscillatoriophycideae</taxon>
        <taxon>Chroococcales</taxon>
        <taxon>Microcystaceae</taxon>
        <taxon>Microcystis</taxon>
    </lineage>
</organism>
<dbReference type="HOGENOM" id="CLU_3045368_0_0_3"/>
<protein>
    <submittedName>
        <fullName evidence="2">Uncharacterized protein</fullName>
    </submittedName>
</protein>
<name>B0JG92_MICAN</name>
<dbReference type="AlphaFoldDB" id="B0JG92"/>
<dbReference type="EMBL" id="AP009552">
    <property type="protein sequence ID" value="BAG02097.1"/>
    <property type="molecule type" value="Genomic_DNA"/>
</dbReference>
<proteinExistence type="predicted"/>
<dbReference type="EnsemblBacteria" id="BAG02097">
    <property type="protein sequence ID" value="BAG02097"/>
    <property type="gene ID" value="MAE_22750"/>
</dbReference>
<keyword evidence="3" id="KW-1185">Reference proteome</keyword>
<gene>
    <name evidence="2" type="ordered locus">MAE_22750</name>
</gene>
<feature type="region of interest" description="Disordered" evidence="1">
    <location>
        <begin position="1"/>
        <end position="30"/>
    </location>
</feature>
<accession>B0JG92</accession>
<feature type="compositionally biased region" description="Polar residues" evidence="1">
    <location>
        <begin position="43"/>
        <end position="54"/>
    </location>
</feature>
<feature type="compositionally biased region" description="Basic residues" evidence="1">
    <location>
        <begin position="13"/>
        <end position="22"/>
    </location>
</feature>
<feature type="compositionally biased region" description="Polar residues" evidence="1">
    <location>
        <begin position="1"/>
        <end position="10"/>
    </location>
</feature>
<evidence type="ECO:0000313" key="2">
    <source>
        <dbReference type="EMBL" id="BAG02097.1"/>
    </source>
</evidence>
<dbReference type="Proteomes" id="UP000001510">
    <property type="component" value="Chromosome"/>
</dbReference>